<keyword evidence="5" id="KW-1185">Reference proteome</keyword>
<feature type="region of interest" description="Disordered" evidence="2">
    <location>
        <begin position="232"/>
        <end position="252"/>
    </location>
</feature>
<feature type="compositionally biased region" description="Polar residues" evidence="2">
    <location>
        <begin position="235"/>
        <end position="251"/>
    </location>
</feature>
<protein>
    <recommendedName>
        <fullName evidence="3">CCDC174 alpha/beta GRSR domain-containing protein</fullName>
    </recommendedName>
</protein>
<gene>
    <name evidence="4" type="ORF">MONBRDRAFT_10482</name>
</gene>
<evidence type="ECO:0000256" key="1">
    <source>
        <dbReference type="ARBA" id="ARBA00023054"/>
    </source>
</evidence>
<dbReference type="eggNOG" id="ENOG502QWJ9">
    <property type="taxonomic scope" value="Eukaryota"/>
</dbReference>
<dbReference type="RefSeq" id="XP_001748203.1">
    <property type="nucleotide sequence ID" value="XM_001748151.1"/>
</dbReference>
<name>A9V6B6_MONBE</name>
<reference evidence="4 5" key="1">
    <citation type="journal article" date="2008" name="Nature">
        <title>The genome of the choanoflagellate Monosiga brevicollis and the origin of metazoans.</title>
        <authorList>
            <consortium name="JGI Sequencing"/>
            <person name="King N."/>
            <person name="Westbrook M.J."/>
            <person name="Young S.L."/>
            <person name="Kuo A."/>
            <person name="Abedin M."/>
            <person name="Chapman J."/>
            <person name="Fairclough S."/>
            <person name="Hellsten U."/>
            <person name="Isogai Y."/>
            <person name="Letunic I."/>
            <person name="Marr M."/>
            <person name="Pincus D."/>
            <person name="Putnam N."/>
            <person name="Rokas A."/>
            <person name="Wright K.J."/>
            <person name="Zuzow R."/>
            <person name="Dirks W."/>
            <person name="Good M."/>
            <person name="Goodstein D."/>
            <person name="Lemons D."/>
            <person name="Li W."/>
            <person name="Lyons J.B."/>
            <person name="Morris A."/>
            <person name="Nichols S."/>
            <person name="Richter D.J."/>
            <person name="Salamov A."/>
            <person name="Bork P."/>
            <person name="Lim W.A."/>
            <person name="Manning G."/>
            <person name="Miller W.T."/>
            <person name="McGinnis W."/>
            <person name="Shapiro H."/>
            <person name="Tjian R."/>
            <person name="Grigoriev I.V."/>
            <person name="Rokhsar D."/>
        </authorList>
    </citation>
    <scope>NUCLEOTIDE SEQUENCE [LARGE SCALE GENOMIC DNA]</scope>
    <source>
        <strain evidence="5">MX1 / ATCC 50154</strain>
    </source>
</reference>
<dbReference type="AlphaFoldDB" id="A9V6B6"/>
<dbReference type="InParanoid" id="A9V6B6"/>
<evidence type="ECO:0000256" key="2">
    <source>
        <dbReference type="SAM" id="MobiDB-lite"/>
    </source>
</evidence>
<feature type="domain" description="CCDC174 alpha/beta GRSR" evidence="3">
    <location>
        <begin position="163"/>
        <end position="182"/>
    </location>
</feature>
<dbReference type="STRING" id="81824.A9V6B6"/>
<dbReference type="EMBL" id="CH991562">
    <property type="protein sequence ID" value="EDQ86964.1"/>
    <property type="molecule type" value="Genomic_DNA"/>
</dbReference>
<dbReference type="FunCoup" id="A9V6B6">
    <property type="interactions" value="952"/>
</dbReference>
<proteinExistence type="predicted"/>
<feature type="region of interest" description="Disordered" evidence="2">
    <location>
        <begin position="127"/>
        <end position="151"/>
    </location>
</feature>
<dbReference type="Pfam" id="PF25449">
    <property type="entry name" value="CCDC174_GRSR"/>
    <property type="match status" value="1"/>
</dbReference>
<dbReference type="PANTHER" id="PTHR15885">
    <property type="entry name" value="COILED-COIL DOMAIN-CONTAINING PROTEIN 174"/>
    <property type="match status" value="1"/>
</dbReference>
<dbReference type="InterPro" id="IPR025066">
    <property type="entry name" value="CCDC174-like"/>
</dbReference>
<feature type="compositionally biased region" description="Basic and acidic residues" evidence="2">
    <location>
        <begin position="127"/>
        <end position="142"/>
    </location>
</feature>
<dbReference type="InterPro" id="IPR057464">
    <property type="entry name" value="CCDC174_GRSR"/>
</dbReference>
<dbReference type="GO" id="GO:0005634">
    <property type="term" value="C:nucleus"/>
    <property type="evidence" value="ECO:0000318"/>
    <property type="project" value="GO_Central"/>
</dbReference>
<dbReference type="OMA" id="HNKGAQK"/>
<evidence type="ECO:0000259" key="3">
    <source>
        <dbReference type="Pfam" id="PF25449"/>
    </source>
</evidence>
<dbReference type="Pfam" id="PF13300">
    <property type="entry name" value="DUF4078"/>
    <property type="match status" value="1"/>
</dbReference>
<keyword evidence="1" id="KW-0175">Coiled coil</keyword>
<dbReference type="PANTHER" id="PTHR15885:SF1">
    <property type="entry name" value="COILED-COIL DOMAIN-CONTAINING PROTEIN 174"/>
    <property type="match status" value="1"/>
</dbReference>
<evidence type="ECO:0000313" key="4">
    <source>
        <dbReference type="EMBL" id="EDQ86964.1"/>
    </source>
</evidence>
<dbReference type="GeneID" id="5893451"/>
<sequence length="389" mass="44146">MAAEGKKISSASLLDLKAELARQQQLVRQERANPELRNERLARERTKHTTSWLKTNKGVTERGYQDLIQQAHDTKTLARAEAALKAKAALYERMSTGNIESMIHGPISNCTVALTHWLHARLEHSYQDAEGGSGHEDGRASDGEDAEDSYASEAARAYQEEMVEYKDEFGRTRQCMRKDLPDDVHDRIQGFRGYRGNFVAGGSAGQSTYSRSGTAPELMSADMRREAEREAWTADATSAVTSRASKTSSYRRTALQEIHRGPVHYETVRQEEIRNLGTAYFRFSANEEERKRQMESLDRLREQTLKGRNTREKVAERRKAKMQERLAKIRRKKGLPVDEALNSKPDTPEASTTGTEEQEEEIDLFLDHMAEQAKILADAEQEAKKTKRL</sequence>
<organism evidence="4 5">
    <name type="scientific">Monosiga brevicollis</name>
    <name type="common">Choanoflagellate</name>
    <dbReference type="NCBI Taxonomy" id="81824"/>
    <lineage>
        <taxon>Eukaryota</taxon>
        <taxon>Choanoflagellata</taxon>
        <taxon>Craspedida</taxon>
        <taxon>Salpingoecidae</taxon>
        <taxon>Monosiga</taxon>
    </lineage>
</organism>
<dbReference type="KEGG" id="mbr:MONBRDRAFT_10482"/>
<evidence type="ECO:0000313" key="5">
    <source>
        <dbReference type="Proteomes" id="UP000001357"/>
    </source>
</evidence>
<dbReference type="Proteomes" id="UP000001357">
    <property type="component" value="Unassembled WGS sequence"/>
</dbReference>
<feature type="region of interest" description="Disordered" evidence="2">
    <location>
        <begin position="330"/>
        <end position="361"/>
    </location>
</feature>
<accession>A9V6B6</accession>